<dbReference type="InterPro" id="IPR024079">
    <property type="entry name" value="MetalloPept_cat_dom_sf"/>
</dbReference>
<evidence type="ECO:0000256" key="11">
    <source>
        <dbReference type="RuleBase" id="RU361183"/>
    </source>
</evidence>
<sequence>MFNFMVYFSVISVYLIHCVPCKYNIKDYDRGGADLSYLGSSVFGKPNEESGNRVKQWNESSEVNPEELGTYAEGDILFPESLSRNGMIAETMRWPSGVVPFEITGSLSSEAKRTIKKSMMVLHNETCIRFRRRKSDDSAWISITNTNTGCWATLGRVGGGQGFNLQEPECLSRIGTTMHELLHVLGFNHEHSRSDRDSYITIHWENVEQGMERHLQKSDKKDFTSFGVSYDYGSVVHYPKMAFSINDLPTITVKKDPKIKIGQRKRFSENDLEKVRQMYNCSKTSIKDNSTEVDIDI</sequence>
<evidence type="ECO:0000256" key="2">
    <source>
        <dbReference type="ARBA" id="ARBA00022723"/>
    </source>
</evidence>
<gene>
    <name evidence="13" type="ORF">ILUMI_23302</name>
</gene>
<feature type="signal peptide" evidence="11">
    <location>
        <begin position="1"/>
        <end position="21"/>
    </location>
</feature>
<keyword evidence="14" id="KW-1185">Reference proteome</keyword>
<keyword evidence="5 10" id="KW-0862">Zinc</keyword>
<keyword evidence="2 10" id="KW-0479">Metal-binding</keyword>
<dbReference type="EMBL" id="VTPC01090587">
    <property type="protein sequence ID" value="KAF2882790.1"/>
    <property type="molecule type" value="Genomic_DNA"/>
</dbReference>
<dbReference type="Gene3D" id="3.40.390.10">
    <property type="entry name" value="Collagenase (Catalytic Domain)"/>
    <property type="match status" value="1"/>
</dbReference>
<dbReference type="GO" id="GO:0006508">
    <property type="term" value="P:proteolysis"/>
    <property type="evidence" value="ECO:0007669"/>
    <property type="project" value="UniProtKB-KW"/>
</dbReference>
<comment type="caution">
    <text evidence="10">Lacks conserved residue(s) required for the propagation of feature annotation.</text>
</comment>
<keyword evidence="7" id="KW-0865">Zymogen</keyword>
<comment type="caution">
    <text evidence="13">The sequence shown here is derived from an EMBL/GenBank/DDBJ whole genome shotgun (WGS) entry which is preliminary data.</text>
</comment>
<dbReference type="PANTHER" id="PTHR10127:SF780">
    <property type="entry name" value="METALLOENDOPEPTIDASE"/>
    <property type="match status" value="1"/>
</dbReference>
<dbReference type="AlphaFoldDB" id="A0A8K0CFE7"/>
<evidence type="ECO:0000256" key="7">
    <source>
        <dbReference type="ARBA" id="ARBA00023145"/>
    </source>
</evidence>
<evidence type="ECO:0000256" key="8">
    <source>
        <dbReference type="ARBA" id="ARBA00023157"/>
    </source>
</evidence>
<feature type="chain" id="PRO_5035487596" description="Metalloendopeptidase" evidence="11">
    <location>
        <begin position="22"/>
        <end position="297"/>
    </location>
</feature>
<feature type="binding site" evidence="10">
    <location>
        <position position="189"/>
    </location>
    <ligand>
        <name>Zn(2+)</name>
        <dbReference type="ChEBI" id="CHEBI:29105"/>
        <note>catalytic</note>
    </ligand>
</feature>
<evidence type="ECO:0000259" key="12">
    <source>
        <dbReference type="PROSITE" id="PS51864"/>
    </source>
</evidence>
<evidence type="ECO:0000256" key="5">
    <source>
        <dbReference type="ARBA" id="ARBA00022833"/>
    </source>
</evidence>
<dbReference type="InterPro" id="IPR001506">
    <property type="entry name" value="Peptidase_M12A"/>
</dbReference>
<dbReference type="InterPro" id="IPR034035">
    <property type="entry name" value="Astacin-like_dom"/>
</dbReference>
<evidence type="ECO:0000256" key="1">
    <source>
        <dbReference type="ARBA" id="ARBA00022670"/>
    </source>
</evidence>
<dbReference type="EC" id="3.4.24.-" evidence="11"/>
<accession>A0A8K0CFE7</accession>
<feature type="binding site" evidence="10">
    <location>
        <position position="179"/>
    </location>
    <ligand>
        <name>Zn(2+)</name>
        <dbReference type="ChEBI" id="CHEBI:29105"/>
        <note>catalytic</note>
    </ligand>
</feature>
<evidence type="ECO:0000256" key="3">
    <source>
        <dbReference type="ARBA" id="ARBA00022729"/>
    </source>
</evidence>
<dbReference type="PANTHER" id="PTHR10127">
    <property type="entry name" value="DISCOIDIN, CUB, EGF, LAMININ , AND ZINC METALLOPROTEASE DOMAIN CONTAINING"/>
    <property type="match status" value="1"/>
</dbReference>
<dbReference type="FunFam" id="3.40.390.10:FF:000015">
    <property type="entry name" value="Meprin A subunit"/>
    <property type="match status" value="1"/>
</dbReference>
<dbReference type="Proteomes" id="UP000801492">
    <property type="component" value="Unassembled WGS sequence"/>
</dbReference>
<proteinExistence type="predicted"/>
<keyword evidence="1 10" id="KW-0645">Protease</keyword>
<dbReference type="SUPFAM" id="SSF55486">
    <property type="entry name" value="Metalloproteases ('zincins'), catalytic domain"/>
    <property type="match status" value="1"/>
</dbReference>
<dbReference type="CDD" id="cd04280">
    <property type="entry name" value="ZnMc_astacin_like"/>
    <property type="match status" value="1"/>
</dbReference>
<keyword evidence="8" id="KW-1015">Disulfide bond</keyword>
<feature type="active site" evidence="10">
    <location>
        <position position="180"/>
    </location>
</feature>
<evidence type="ECO:0000256" key="6">
    <source>
        <dbReference type="ARBA" id="ARBA00023049"/>
    </source>
</evidence>
<evidence type="ECO:0000256" key="9">
    <source>
        <dbReference type="ARBA" id="ARBA00023180"/>
    </source>
</evidence>
<keyword evidence="4 10" id="KW-0378">Hydrolase</keyword>
<evidence type="ECO:0000256" key="4">
    <source>
        <dbReference type="ARBA" id="ARBA00022801"/>
    </source>
</evidence>
<evidence type="ECO:0000313" key="13">
    <source>
        <dbReference type="EMBL" id="KAF2882790.1"/>
    </source>
</evidence>
<reference evidence="13" key="1">
    <citation type="submission" date="2019-08" db="EMBL/GenBank/DDBJ databases">
        <title>The genome of the North American firefly Photinus pyralis.</title>
        <authorList>
            <consortium name="Photinus pyralis genome working group"/>
            <person name="Fallon T.R."/>
            <person name="Sander Lower S.E."/>
            <person name="Weng J.-K."/>
        </authorList>
    </citation>
    <scope>NUCLEOTIDE SEQUENCE</scope>
    <source>
        <strain evidence="13">TRF0915ILg1</strain>
        <tissue evidence="13">Whole body</tissue>
    </source>
</reference>
<feature type="domain" description="Peptidase M12A" evidence="12">
    <location>
        <begin position="85"/>
        <end position="282"/>
    </location>
</feature>
<dbReference type="PROSITE" id="PS51864">
    <property type="entry name" value="ASTACIN"/>
    <property type="match status" value="1"/>
</dbReference>
<name>A0A8K0CFE7_IGNLU</name>
<dbReference type="Pfam" id="PF01400">
    <property type="entry name" value="Astacin"/>
    <property type="match status" value="1"/>
</dbReference>
<organism evidence="13 14">
    <name type="scientific">Ignelater luminosus</name>
    <name type="common">Cucubano</name>
    <name type="synonym">Pyrophorus luminosus</name>
    <dbReference type="NCBI Taxonomy" id="2038154"/>
    <lineage>
        <taxon>Eukaryota</taxon>
        <taxon>Metazoa</taxon>
        <taxon>Ecdysozoa</taxon>
        <taxon>Arthropoda</taxon>
        <taxon>Hexapoda</taxon>
        <taxon>Insecta</taxon>
        <taxon>Pterygota</taxon>
        <taxon>Neoptera</taxon>
        <taxon>Endopterygota</taxon>
        <taxon>Coleoptera</taxon>
        <taxon>Polyphaga</taxon>
        <taxon>Elateriformia</taxon>
        <taxon>Elateroidea</taxon>
        <taxon>Elateridae</taxon>
        <taxon>Agrypninae</taxon>
        <taxon>Pyrophorini</taxon>
        <taxon>Ignelater</taxon>
    </lineage>
</organism>
<keyword evidence="9" id="KW-0325">Glycoprotein</keyword>
<dbReference type="PRINTS" id="PR00480">
    <property type="entry name" value="ASTACIN"/>
</dbReference>
<protein>
    <recommendedName>
        <fullName evidence="11">Metalloendopeptidase</fullName>
        <ecNumber evidence="11">3.4.24.-</ecNumber>
    </recommendedName>
</protein>
<keyword evidence="6 10" id="KW-0482">Metalloprotease</keyword>
<evidence type="ECO:0000313" key="14">
    <source>
        <dbReference type="Proteomes" id="UP000801492"/>
    </source>
</evidence>
<comment type="cofactor">
    <cofactor evidence="10 11">
        <name>Zn(2+)</name>
        <dbReference type="ChEBI" id="CHEBI:29105"/>
    </cofactor>
    <text evidence="10 11">Binds 1 zinc ion per subunit.</text>
</comment>
<feature type="binding site" evidence="10">
    <location>
        <position position="183"/>
    </location>
    <ligand>
        <name>Zn(2+)</name>
        <dbReference type="ChEBI" id="CHEBI:29105"/>
        <note>catalytic</note>
    </ligand>
</feature>
<evidence type="ECO:0000256" key="10">
    <source>
        <dbReference type="PROSITE-ProRule" id="PRU01211"/>
    </source>
</evidence>
<dbReference type="SMART" id="SM00235">
    <property type="entry name" value="ZnMc"/>
    <property type="match status" value="1"/>
</dbReference>
<keyword evidence="3 11" id="KW-0732">Signal</keyword>
<dbReference type="GO" id="GO:0004222">
    <property type="term" value="F:metalloendopeptidase activity"/>
    <property type="evidence" value="ECO:0007669"/>
    <property type="project" value="UniProtKB-UniRule"/>
</dbReference>
<dbReference type="InterPro" id="IPR006026">
    <property type="entry name" value="Peptidase_Metallo"/>
</dbReference>
<dbReference type="OrthoDB" id="291007at2759"/>
<dbReference type="GO" id="GO:0008270">
    <property type="term" value="F:zinc ion binding"/>
    <property type="evidence" value="ECO:0007669"/>
    <property type="project" value="UniProtKB-UniRule"/>
</dbReference>